<gene>
    <name evidence="1" type="ORF">RHSIM_Rhsim12G0104000</name>
</gene>
<protein>
    <submittedName>
        <fullName evidence="1">Uncharacterized protein</fullName>
    </submittedName>
</protein>
<keyword evidence="2" id="KW-1185">Reference proteome</keyword>
<dbReference type="EMBL" id="WJXA01000012">
    <property type="protein sequence ID" value="KAF7124788.1"/>
    <property type="molecule type" value="Genomic_DNA"/>
</dbReference>
<proteinExistence type="predicted"/>
<reference evidence="1" key="1">
    <citation type="submission" date="2019-11" db="EMBL/GenBank/DDBJ databases">
        <authorList>
            <person name="Liu Y."/>
            <person name="Hou J."/>
            <person name="Li T.-Q."/>
            <person name="Guan C.-H."/>
            <person name="Wu X."/>
            <person name="Wu H.-Z."/>
            <person name="Ling F."/>
            <person name="Zhang R."/>
            <person name="Shi X.-G."/>
            <person name="Ren J.-P."/>
            <person name="Chen E.-F."/>
            <person name="Sun J.-M."/>
        </authorList>
    </citation>
    <scope>NUCLEOTIDE SEQUENCE</scope>
    <source>
        <strain evidence="1">Adult_tree_wgs_1</strain>
        <tissue evidence="1">Leaves</tissue>
    </source>
</reference>
<comment type="caution">
    <text evidence="1">The sequence shown here is derived from an EMBL/GenBank/DDBJ whole genome shotgun (WGS) entry which is preliminary data.</text>
</comment>
<evidence type="ECO:0000313" key="2">
    <source>
        <dbReference type="Proteomes" id="UP000626092"/>
    </source>
</evidence>
<organism evidence="1 2">
    <name type="scientific">Rhododendron simsii</name>
    <name type="common">Sims's rhododendron</name>
    <dbReference type="NCBI Taxonomy" id="118357"/>
    <lineage>
        <taxon>Eukaryota</taxon>
        <taxon>Viridiplantae</taxon>
        <taxon>Streptophyta</taxon>
        <taxon>Embryophyta</taxon>
        <taxon>Tracheophyta</taxon>
        <taxon>Spermatophyta</taxon>
        <taxon>Magnoliopsida</taxon>
        <taxon>eudicotyledons</taxon>
        <taxon>Gunneridae</taxon>
        <taxon>Pentapetalae</taxon>
        <taxon>asterids</taxon>
        <taxon>Ericales</taxon>
        <taxon>Ericaceae</taxon>
        <taxon>Ericoideae</taxon>
        <taxon>Rhodoreae</taxon>
        <taxon>Rhododendron</taxon>
    </lineage>
</organism>
<dbReference type="OrthoDB" id="10637221at2759"/>
<dbReference type="Proteomes" id="UP000626092">
    <property type="component" value="Unassembled WGS sequence"/>
</dbReference>
<accession>A0A834L9E1</accession>
<sequence length="207" mass="23639">MNPLKPFVSDTAFYKAYDKLLEGVHYREGFIKLTPDGRKATVSKSPCHQSGIPPYQLEDDFSDDDDLLELETLAMMERACNEQVNRFPSDVHKKYTSWDEAYNAWVTFTRQVEDTAPPSLLLLVVDPSGSSTDYSHPARDWESKPYALKSGSKGQKGWSKQELTELILRNDERIARLKTENSRTRCGIGYLRALRTLGEEGREVELE</sequence>
<name>A0A834L9E1_RHOSS</name>
<dbReference type="AlphaFoldDB" id="A0A834L9E1"/>
<evidence type="ECO:0000313" key="1">
    <source>
        <dbReference type="EMBL" id="KAF7124788.1"/>
    </source>
</evidence>